<keyword evidence="1" id="KW-1133">Transmembrane helix</keyword>
<dbReference type="HOGENOM" id="CLU_155951_1_0_0"/>
<keyword evidence="3" id="KW-1185">Reference proteome</keyword>
<dbReference type="OrthoDB" id="467414at2"/>
<proteinExistence type="predicted"/>
<evidence type="ECO:0000313" key="2">
    <source>
        <dbReference type="EMBL" id="AGA26373.1"/>
    </source>
</evidence>
<sequence length="108" mass="12068">MSDIPALALAFVAGAFLGVIFFGSLWWTVQRGMTSDSPVLWFFGSLLLRTGIILAGFYFVSQNHWSRLVMCLFGFLIARVIVVMRLTRAPADEMTPLEEETSSAPYSR</sequence>
<feature type="transmembrane region" description="Helical" evidence="1">
    <location>
        <begin position="6"/>
        <end position="27"/>
    </location>
</feature>
<protein>
    <submittedName>
        <fullName evidence="2">F1/F0 ATPase, subunit 2</fullName>
    </submittedName>
</protein>
<organism evidence="2 3">
    <name type="scientific">Singulisphaera acidiphila (strain ATCC BAA-1392 / DSM 18658 / VKM B-2454 / MOB10)</name>
    <dbReference type="NCBI Taxonomy" id="886293"/>
    <lineage>
        <taxon>Bacteria</taxon>
        <taxon>Pseudomonadati</taxon>
        <taxon>Planctomycetota</taxon>
        <taxon>Planctomycetia</taxon>
        <taxon>Isosphaerales</taxon>
        <taxon>Isosphaeraceae</taxon>
        <taxon>Singulisphaera</taxon>
    </lineage>
</organism>
<dbReference type="KEGG" id="saci:Sinac_2026"/>
<dbReference type="Proteomes" id="UP000010798">
    <property type="component" value="Chromosome"/>
</dbReference>
<keyword evidence="1" id="KW-0812">Transmembrane</keyword>
<name>L0DC22_SINAD</name>
<evidence type="ECO:0000256" key="1">
    <source>
        <dbReference type="SAM" id="Phobius"/>
    </source>
</evidence>
<accession>L0DC22</accession>
<dbReference type="Pfam" id="PF12966">
    <property type="entry name" value="AtpR"/>
    <property type="match status" value="1"/>
</dbReference>
<dbReference type="RefSeq" id="WP_015245540.1">
    <property type="nucleotide sequence ID" value="NC_019892.1"/>
</dbReference>
<evidence type="ECO:0000313" key="3">
    <source>
        <dbReference type="Proteomes" id="UP000010798"/>
    </source>
</evidence>
<dbReference type="STRING" id="886293.Sinac_2026"/>
<keyword evidence="1" id="KW-0472">Membrane</keyword>
<reference evidence="2 3" key="1">
    <citation type="submission" date="2012-02" db="EMBL/GenBank/DDBJ databases">
        <title>Complete sequence of chromosome of Singulisphaera acidiphila DSM 18658.</title>
        <authorList>
            <consortium name="US DOE Joint Genome Institute (JGI-PGF)"/>
            <person name="Lucas S."/>
            <person name="Copeland A."/>
            <person name="Lapidus A."/>
            <person name="Glavina del Rio T."/>
            <person name="Dalin E."/>
            <person name="Tice H."/>
            <person name="Bruce D."/>
            <person name="Goodwin L."/>
            <person name="Pitluck S."/>
            <person name="Peters L."/>
            <person name="Ovchinnikova G."/>
            <person name="Chertkov O."/>
            <person name="Kyrpides N."/>
            <person name="Mavromatis K."/>
            <person name="Ivanova N."/>
            <person name="Brettin T."/>
            <person name="Detter J.C."/>
            <person name="Han C."/>
            <person name="Larimer F."/>
            <person name="Land M."/>
            <person name="Hauser L."/>
            <person name="Markowitz V."/>
            <person name="Cheng J.-F."/>
            <person name="Hugenholtz P."/>
            <person name="Woyke T."/>
            <person name="Wu D."/>
            <person name="Tindall B."/>
            <person name="Pomrenke H."/>
            <person name="Brambilla E."/>
            <person name="Klenk H.-P."/>
            <person name="Eisen J.A."/>
        </authorList>
    </citation>
    <scope>NUCLEOTIDE SEQUENCE [LARGE SCALE GENOMIC DNA]</scope>
    <source>
        <strain evidence="3">ATCC BAA-1392 / DSM 18658 / VKM B-2454 / MOB10</strain>
    </source>
</reference>
<dbReference type="AlphaFoldDB" id="L0DC22"/>
<dbReference type="InterPro" id="IPR017581">
    <property type="entry name" value="AtpR-like"/>
</dbReference>
<dbReference type="EMBL" id="CP003364">
    <property type="protein sequence ID" value="AGA26373.1"/>
    <property type="molecule type" value="Genomic_DNA"/>
</dbReference>
<gene>
    <name evidence="2" type="ordered locus">Sinac_2026</name>
</gene>
<feature type="transmembrane region" description="Helical" evidence="1">
    <location>
        <begin position="39"/>
        <end position="59"/>
    </location>
</feature>
<dbReference type="eggNOG" id="ENOG50331H5">
    <property type="taxonomic scope" value="Bacteria"/>
</dbReference>
<feature type="transmembrane region" description="Helical" evidence="1">
    <location>
        <begin position="65"/>
        <end position="84"/>
    </location>
</feature>
<dbReference type="NCBIfam" id="TIGR03165">
    <property type="entry name" value="F1F0_chp_2"/>
    <property type="match status" value="1"/>
</dbReference>